<feature type="transmembrane region" description="Helical" evidence="1">
    <location>
        <begin position="61"/>
        <end position="80"/>
    </location>
</feature>
<accession>A0A1G4J6M1</accession>
<dbReference type="Proteomes" id="UP000191024">
    <property type="component" value="Chromosome C"/>
</dbReference>
<sequence length="213" mass="24928">MTILVPWQKHIYTREAAHNMSWSKDAVNEEKVPLSEERLEHPRQIFRNHVHHLWASRKLPVTFLLLHYLGSCSLLSFGFATNSCTFVLLACVGLVTFVGASFLLNPFRSLSVRDKMLLMEEVLKENPRLDREKWEKVAVQSNYAMHEEGSRKNPYFFYDGDECMTFFQHTLLTSFTKEMKIDKNYEPRGDLIEQAARHHLEKLASKYTNMDQA</sequence>
<dbReference type="OrthoDB" id="4036588at2759"/>
<evidence type="ECO:0000256" key="1">
    <source>
        <dbReference type="SAM" id="Phobius"/>
    </source>
</evidence>
<dbReference type="AlphaFoldDB" id="A0A1G4J6M1"/>
<keyword evidence="1" id="KW-0812">Transmembrane</keyword>
<protein>
    <submittedName>
        <fullName evidence="2">LAMI_0C11100g1_1</fullName>
    </submittedName>
</protein>
<dbReference type="Pfam" id="PF00674">
    <property type="entry name" value="DUP"/>
    <property type="match status" value="1"/>
</dbReference>
<evidence type="ECO:0000313" key="3">
    <source>
        <dbReference type="Proteomes" id="UP000191024"/>
    </source>
</evidence>
<keyword evidence="3" id="KW-1185">Reference proteome</keyword>
<keyword evidence="1" id="KW-1133">Transmembrane helix</keyword>
<evidence type="ECO:0000313" key="2">
    <source>
        <dbReference type="EMBL" id="SCU85391.1"/>
    </source>
</evidence>
<dbReference type="InterPro" id="IPR001142">
    <property type="entry name" value="DUP/COS"/>
</dbReference>
<gene>
    <name evidence="2" type="ORF">LAMI_0C11100G</name>
</gene>
<dbReference type="EMBL" id="LT598466">
    <property type="protein sequence ID" value="SCU85391.1"/>
    <property type="molecule type" value="Genomic_DNA"/>
</dbReference>
<reference evidence="3" key="1">
    <citation type="submission" date="2016-03" db="EMBL/GenBank/DDBJ databases">
        <authorList>
            <person name="Devillers H."/>
        </authorList>
    </citation>
    <scope>NUCLEOTIDE SEQUENCE [LARGE SCALE GENOMIC DNA]</scope>
</reference>
<organism evidence="2 3">
    <name type="scientific">Lachancea mirantina</name>
    <dbReference type="NCBI Taxonomy" id="1230905"/>
    <lineage>
        <taxon>Eukaryota</taxon>
        <taxon>Fungi</taxon>
        <taxon>Dikarya</taxon>
        <taxon>Ascomycota</taxon>
        <taxon>Saccharomycotina</taxon>
        <taxon>Saccharomycetes</taxon>
        <taxon>Saccharomycetales</taxon>
        <taxon>Saccharomycetaceae</taxon>
        <taxon>Lachancea</taxon>
    </lineage>
</organism>
<name>A0A1G4J6M1_9SACH</name>
<feature type="transmembrane region" description="Helical" evidence="1">
    <location>
        <begin position="86"/>
        <end position="107"/>
    </location>
</feature>
<keyword evidence="1" id="KW-0472">Membrane</keyword>
<proteinExistence type="predicted"/>